<name>A0A371G4V1_MUCPR</name>
<feature type="non-terminal residue" evidence="3">
    <location>
        <position position="1"/>
    </location>
</feature>
<dbReference type="EMBL" id="QJKJ01006766">
    <property type="protein sequence ID" value="RDX85547.1"/>
    <property type="molecule type" value="Genomic_DNA"/>
</dbReference>
<accession>A0A371G4V1</accession>
<dbReference type="Proteomes" id="UP000257109">
    <property type="component" value="Unassembled WGS sequence"/>
</dbReference>
<evidence type="ECO:0000256" key="1">
    <source>
        <dbReference type="SAM" id="MobiDB-lite"/>
    </source>
</evidence>
<protein>
    <submittedName>
        <fullName evidence="3">Uncharacterized protein</fullName>
    </submittedName>
</protein>
<evidence type="ECO:0000313" key="4">
    <source>
        <dbReference type="Proteomes" id="UP000257109"/>
    </source>
</evidence>
<evidence type="ECO:0000313" key="3">
    <source>
        <dbReference type="EMBL" id="RDX85547.1"/>
    </source>
</evidence>
<feature type="region of interest" description="Disordered" evidence="1">
    <location>
        <begin position="1"/>
        <end position="28"/>
    </location>
</feature>
<keyword evidence="2" id="KW-0812">Transmembrane</keyword>
<reference evidence="3" key="1">
    <citation type="submission" date="2018-05" db="EMBL/GenBank/DDBJ databases">
        <title>Draft genome of Mucuna pruriens seed.</title>
        <authorList>
            <person name="Nnadi N.E."/>
            <person name="Vos R."/>
            <person name="Hasami M.H."/>
            <person name="Devisetty U.K."/>
            <person name="Aguiy J.C."/>
        </authorList>
    </citation>
    <scope>NUCLEOTIDE SEQUENCE [LARGE SCALE GENOMIC DNA]</scope>
    <source>
        <strain evidence="3">JCA_2017</strain>
    </source>
</reference>
<feature type="transmembrane region" description="Helical" evidence="2">
    <location>
        <begin position="45"/>
        <end position="62"/>
    </location>
</feature>
<keyword evidence="2" id="KW-1133">Transmembrane helix</keyword>
<proteinExistence type="predicted"/>
<organism evidence="3 4">
    <name type="scientific">Mucuna pruriens</name>
    <name type="common">Velvet bean</name>
    <name type="synonym">Dolichos pruriens</name>
    <dbReference type="NCBI Taxonomy" id="157652"/>
    <lineage>
        <taxon>Eukaryota</taxon>
        <taxon>Viridiplantae</taxon>
        <taxon>Streptophyta</taxon>
        <taxon>Embryophyta</taxon>
        <taxon>Tracheophyta</taxon>
        <taxon>Spermatophyta</taxon>
        <taxon>Magnoliopsida</taxon>
        <taxon>eudicotyledons</taxon>
        <taxon>Gunneridae</taxon>
        <taxon>Pentapetalae</taxon>
        <taxon>rosids</taxon>
        <taxon>fabids</taxon>
        <taxon>Fabales</taxon>
        <taxon>Fabaceae</taxon>
        <taxon>Papilionoideae</taxon>
        <taxon>50 kb inversion clade</taxon>
        <taxon>NPAAA clade</taxon>
        <taxon>indigoferoid/millettioid clade</taxon>
        <taxon>Phaseoleae</taxon>
        <taxon>Mucuna</taxon>
    </lineage>
</organism>
<evidence type="ECO:0000256" key="2">
    <source>
        <dbReference type="SAM" id="Phobius"/>
    </source>
</evidence>
<gene>
    <name evidence="3" type="ORF">CR513_33249</name>
</gene>
<comment type="caution">
    <text evidence="3">The sequence shown here is derived from an EMBL/GenBank/DDBJ whole genome shotgun (WGS) entry which is preliminary data.</text>
</comment>
<keyword evidence="4" id="KW-1185">Reference proteome</keyword>
<dbReference type="AlphaFoldDB" id="A0A371G4V1"/>
<keyword evidence="2" id="KW-0472">Membrane</keyword>
<sequence length="66" mass="7334">MACRKLVAGNTDPQRKRSGGLRTKQAGRGSCRAGKCMLSGFDNCYPFVFFSSCTLLFFYLVGEKKK</sequence>
<dbReference type="OrthoDB" id="1283009at2759"/>